<dbReference type="InterPro" id="IPR039315">
    <property type="entry name" value="CheW"/>
</dbReference>
<dbReference type="SMART" id="SM00260">
    <property type="entry name" value="CheW"/>
    <property type="match status" value="1"/>
</dbReference>
<evidence type="ECO:0000313" key="3">
    <source>
        <dbReference type="Proteomes" id="UP000480684"/>
    </source>
</evidence>
<dbReference type="EMBL" id="JAAIYP010000034">
    <property type="protein sequence ID" value="NFV79727.1"/>
    <property type="molecule type" value="Genomic_DNA"/>
</dbReference>
<dbReference type="RefSeq" id="WP_163676690.1">
    <property type="nucleotide sequence ID" value="NZ_JAAIYP010000034.1"/>
</dbReference>
<name>A0A7C9UT10_9PROT</name>
<dbReference type="Pfam" id="PF01584">
    <property type="entry name" value="CheW"/>
    <property type="match status" value="1"/>
</dbReference>
<dbReference type="SUPFAM" id="SSF50341">
    <property type="entry name" value="CheW-like"/>
    <property type="match status" value="1"/>
</dbReference>
<dbReference type="Gene3D" id="2.30.30.40">
    <property type="entry name" value="SH3 Domains"/>
    <property type="match status" value="1"/>
</dbReference>
<evidence type="ECO:0000259" key="1">
    <source>
        <dbReference type="PROSITE" id="PS50851"/>
    </source>
</evidence>
<reference evidence="2 3" key="1">
    <citation type="submission" date="2020-02" db="EMBL/GenBank/DDBJ databases">
        <authorList>
            <person name="Dziuba M."/>
            <person name="Kuznetsov B."/>
            <person name="Mardanov A."/>
            <person name="Ravin N."/>
            <person name="Grouzdev D."/>
        </authorList>
    </citation>
    <scope>NUCLEOTIDE SEQUENCE [LARGE SCALE GENOMIC DNA]</scope>
    <source>
        <strain evidence="2 3">SpK</strain>
    </source>
</reference>
<dbReference type="GO" id="GO:0006935">
    <property type="term" value="P:chemotaxis"/>
    <property type="evidence" value="ECO:0007669"/>
    <property type="project" value="InterPro"/>
</dbReference>
<keyword evidence="3" id="KW-1185">Reference proteome</keyword>
<evidence type="ECO:0000313" key="2">
    <source>
        <dbReference type="EMBL" id="NFV79727.1"/>
    </source>
</evidence>
<protein>
    <submittedName>
        <fullName evidence="2">Chemotaxis protein CheW</fullName>
    </submittedName>
</protein>
<dbReference type="AlphaFoldDB" id="A0A7C9UT10"/>
<dbReference type="InterPro" id="IPR002545">
    <property type="entry name" value="CheW-lke_dom"/>
</dbReference>
<comment type="caution">
    <text evidence="2">The sequence shown here is derived from an EMBL/GenBank/DDBJ whole genome shotgun (WGS) entry which is preliminary data.</text>
</comment>
<gene>
    <name evidence="2" type="ORF">G4223_06350</name>
</gene>
<dbReference type="Proteomes" id="UP000480684">
    <property type="component" value="Unassembled WGS sequence"/>
</dbReference>
<dbReference type="PANTHER" id="PTHR22617:SF23">
    <property type="entry name" value="CHEMOTAXIS PROTEIN CHEW"/>
    <property type="match status" value="1"/>
</dbReference>
<dbReference type="PROSITE" id="PS50851">
    <property type="entry name" value="CHEW"/>
    <property type="match status" value="1"/>
</dbReference>
<dbReference type="PANTHER" id="PTHR22617">
    <property type="entry name" value="CHEMOTAXIS SENSOR HISTIDINE KINASE-RELATED"/>
    <property type="match status" value="1"/>
</dbReference>
<proteinExistence type="predicted"/>
<dbReference type="Gene3D" id="2.40.50.180">
    <property type="entry name" value="CheA-289, Domain 4"/>
    <property type="match status" value="1"/>
</dbReference>
<dbReference type="InterPro" id="IPR036061">
    <property type="entry name" value="CheW-like_dom_sf"/>
</dbReference>
<accession>A0A7C9UT10</accession>
<dbReference type="GO" id="GO:0007165">
    <property type="term" value="P:signal transduction"/>
    <property type="evidence" value="ECO:0007669"/>
    <property type="project" value="InterPro"/>
</dbReference>
<organism evidence="2 3">
    <name type="scientific">Magnetospirillum aberrantis SpK</name>
    <dbReference type="NCBI Taxonomy" id="908842"/>
    <lineage>
        <taxon>Bacteria</taxon>
        <taxon>Pseudomonadati</taxon>
        <taxon>Pseudomonadota</taxon>
        <taxon>Alphaproteobacteria</taxon>
        <taxon>Rhodospirillales</taxon>
        <taxon>Rhodospirillaceae</taxon>
        <taxon>Magnetospirillum</taxon>
    </lineage>
</organism>
<feature type="domain" description="CheW-like" evidence="1">
    <location>
        <begin position="11"/>
        <end position="155"/>
    </location>
</feature>
<sequence>MDGGRNSNNQNEQVVTLGLGSEIFAVAVDRVREILDLVPITHLPHAPAYLLGLIDVRGRGVPVIDLRVKLGMAAVDHTLNTRILVLQCDVAGRPLDVGLMADRVYEVTALDSEATAPPPDMERLWHSDYIERIGRHGGDFVIVLDLMRLFADETALLQAGAAC</sequence>
<dbReference type="GO" id="GO:0005829">
    <property type="term" value="C:cytosol"/>
    <property type="evidence" value="ECO:0007669"/>
    <property type="project" value="TreeGrafter"/>
</dbReference>